<name>A0A1Q2L4N1_9BACL</name>
<dbReference type="EMBL" id="CP019640">
    <property type="protein sequence ID" value="AQQ54832.1"/>
    <property type="molecule type" value="Genomic_DNA"/>
</dbReference>
<dbReference type="KEGG" id="pmar:B0X71_18145"/>
<evidence type="ECO:0000256" key="1">
    <source>
        <dbReference type="SAM" id="Coils"/>
    </source>
</evidence>
<dbReference type="Proteomes" id="UP000188184">
    <property type="component" value="Chromosome"/>
</dbReference>
<dbReference type="PANTHER" id="PTHR45138">
    <property type="entry name" value="REGULATORY COMPONENTS OF SENSORY TRANSDUCTION SYSTEM"/>
    <property type="match status" value="1"/>
</dbReference>
<organism evidence="3 4">
    <name type="scientific">Planococcus lenghuensis</name>
    <dbReference type="NCBI Taxonomy" id="2213202"/>
    <lineage>
        <taxon>Bacteria</taxon>
        <taxon>Bacillati</taxon>
        <taxon>Bacillota</taxon>
        <taxon>Bacilli</taxon>
        <taxon>Bacillales</taxon>
        <taxon>Caryophanaceae</taxon>
        <taxon>Planococcus</taxon>
    </lineage>
</organism>
<dbReference type="Gene3D" id="3.30.70.270">
    <property type="match status" value="1"/>
</dbReference>
<keyword evidence="4" id="KW-1185">Reference proteome</keyword>
<proteinExistence type="predicted"/>
<dbReference type="InterPro" id="IPR011990">
    <property type="entry name" value="TPR-like_helical_dom_sf"/>
</dbReference>
<dbReference type="AlphaFoldDB" id="A0A1Q2L4N1"/>
<dbReference type="Gene3D" id="1.25.40.10">
    <property type="entry name" value="Tetratricopeptide repeat domain"/>
    <property type="match status" value="2"/>
</dbReference>
<dbReference type="FunFam" id="3.30.70.270:FF:000001">
    <property type="entry name" value="Diguanylate cyclase domain protein"/>
    <property type="match status" value="1"/>
</dbReference>
<dbReference type="PANTHER" id="PTHR45138:SF9">
    <property type="entry name" value="DIGUANYLATE CYCLASE DGCM-RELATED"/>
    <property type="match status" value="1"/>
</dbReference>
<feature type="domain" description="GGDEF" evidence="2">
    <location>
        <begin position="336"/>
        <end position="469"/>
    </location>
</feature>
<sequence>MKKQELAVLQQKIASLRAEGKYKEAIEGSYELLESAMDQHDHRAMMTAYVVSAASYYSIGDIKEAFRNIEAHREVCARYGTDEDFLDLYHILFLLYEHNKDFGKAKETLKKSIKIARQLSKEDVLSSSYGNFSHLLLAEGEFTEALRMGQAGLEAARKHLPRSGILEIRVKLNITRAYIELGEYEKAWPHINEMVTSLLLDSFSREKAQSRDLLGFWYARQQRYAEAFIAYTEAKELAASYGDIYLRKAIQEERIRLSEAMDDIRLAYEVQKEYISLLEEISRQELSLASMKFSLQHRVEEIEKKANTDHLTGLYNRTYLEAAVNRWLADAAETSTSVVCIAFDIDNFKQINDEHGHLFGDEVIRQVSEACVAVFRRNDLIGRYGGDEFIIILYNATFEAGMKKAERLAETLRNLEIEKNGKTATVTASIGVSDNGEGAVTTFDELFHNADMALYRAKDDGKNRVISSY</sequence>
<dbReference type="SMART" id="SM00267">
    <property type="entry name" value="GGDEF"/>
    <property type="match status" value="1"/>
</dbReference>
<protein>
    <submittedName>
        <fullName evidence="3">GGDEF domain-containing protein</fullName>
    </submittedName>
</protein>
<dbReference type="PROSITE" id="PS50887">
    <property type="entry name" value="GGDEF"/>
    <property type="match status" value="1"/>
</dbReference>
<dbReference type="SUPFAM" id="SSF48452">
    <property type="entry name" value="TPR-like"/>
    <property type="match status" value="1"/>
</dbReference>
<evidence type="ECO:0000313" key="3">
    <source>
        <dbReference type="EMBL" id="AQQ54832.1"/>
    </source>
</evidence>
<dbReference type="OrthoDB" id="9759607at2"/>
<feature type="coiled-coil region" evidence="1">
    <location>
        <begin position="398"/>
        <end position="425"/>
    </location>
</feature>
<dbReference type="CDD" id="cd01949">
    <property type="entry name" value="GGDEF"/>
    <property type="match status" value="1"/>
</dbReference>
<gene>
    <name evidence="3" type="ORF">B0X71_18145</name>
</gene>
<dbReference type="Pfam" id="PF00990">
    <property type="entry name" value="GGDEF"/>
    <property type="match status" value="1"/>
</dbReference>
<keyword evidence="1" id="KW-0175">Coiled coil</keyword>
<dbReference type="NCBIfam" id="TIGR00254">
    <property type="entry name" value="GGDEF"/>
    <property type="match status" value="1"/>
</dbReference>
<dbReference type="RefSeq" id="WP_077590733.1">
    <property type="nucleotide sequence ID" value="NZ_CP019640.1"/>
</dbReference>
<dbReference type="GO" id="GO:0052621">
    <property type="term" value="F:diguanylate cyclase activity"/>
    <property type="evidence" value="ECO:0007669"/>
    <property type="project" value="TreeGrafter"/>
</dbReference>
<dbReference type="InterPro" id="IPR029787">
    <property type="entry name" value="Nucleotide_cyclase"/>
</dbReference>
<evidence type="ECO:0000313" key="4">
    <source>
        <dbReference type="Proteomes" id="UP000188184"/>
    </source>
</evidence>
<reference evidence="3 4" key="1">
    <citation type="submission" date="2017-02" db="EMBL/GenBank/DDBJ databases">
        <title>The complete genomic sequence of a novel cold adapted crude oil-degrading bacterium Planococcus qaidamina Y42.</title>
        <authorList>
            <person name="Yang R."/>
        </authorList>
    </citation>
    <scope>NUCLEOTIDE SEQUENCE [LARGE SCALE GENOMIC DNA]</scope>
    <source>
        <strain evidence="3 4">Y42</strain>
    </source>
</reference>
<accession>A0A1Q2L4N1</accession>
<dbReference type="InterPro" id="IPR050469">
    <property type="entry name" value="Diguanylate_Cyclase"/>
</dbReference>
<evidence type="ECO:0000259" key="2">
    <source>
        <dbReference type="PROSITE" id="PS50887"/>
    </source>
</evidence>
<dbReference type="InterPro" id="IPR000160">
    <property type="entry name" value="GGDEF_dom"/>
</dbReference>
<dbReference type="InterPro" id="IPR043128">
    <property type="entry name" value="Rev_trsase/Diguanyl_cyclase"/>
</dbReference>
<dbReference type="SUPFAM" id="SSF55073">
    <property type="entry name" value="Nucleotide cyclase"/>
    <property type="match status" value="1"/>
</dbReference>